<name>A0A0F9RL09_9ZZZZ</name>
<dbReference type="EMBL" id="LAZR01001111">
    <property type="protein sequence ID" value="KKN50482.1"/>
    <property type="molecule type" value="Genomic_DNA"/>
</dbReference>
<organism evidence="1">
    <name type="scientific">marine sediment metagenome</name>
    <dbReference type="NCBI Taxonomy" id="412755"/>
    <lineage>
        <taxon>unclassified sequences</taxon>
        <taxon>metagenomes</taxon>
        <taxon>ecological metagenomes</taxon>
    </lineage>
</organism>
<accession>A0A0F9RL09</accession>
<dbReference type="AlphaFoldDB" id="A0A0F9RL09"/>
<gene>
    <name evidence="1" type="ORF">LCGC14_0632070</name>
</gene>
<evidence type="ECO:0000313" key="1">
    <source>
        <dbReference type="EMBL" id="KKN50482.1"/>
    </source>
</evidence>
<protein>
    <recommendedName>
        <fullName evidence="2">Fibronectin type-III domain-containing protein</fullName>
    </recommendedName>
</protein>
<reference evidence="1" key="1">
    <citation type="journal article" date="2015" name="Nature">
        <title>Complex archaea that bridge the gap between prokaryotes and eukaryotes.</title>
        <authorList>
            <person name="Spang A."/>
            <person name="Saw J.H."/>
            <person name="Jorgensen S.L."/>
            <person name="Zaremba-Niedzwiedzka K."/>
            <person name="Martijn J."/>
            <person name="Lind A.E."/>
            <person name="van Eijk R."/>
            <person name="Schleper C."/>
            <person name="Guy L."/>
            <person name="Ettema T.J."/>
        </authorList>
    </citation>
    <scope>NUCLEOTIDE SEQUENCE</scope>
</reference>
<sequence length="94" mass="9948">MNVGQARAPMMLFIHGATLHGTLNSDEGEAADCGFEYGLTDGYGTSTPTQSRVTGQTFSQVLTGLLSNTLYHFRSVGTHSGGAGYGYDATFKTF</sequence>
<proteinExistence type="predicted"/>
<evidence type="ECO:0008006" key="2">
    <source>
        <dbReference type="Google" id="ProtNLM"/>
    </source>
</evidence>
<comment type="caution">
    <text evidence="1">The sequence shown here is derived from an EMBL/GenBank/DDBJ whole genome shotgun (WGS) entry which is preliminary data.</text>
</comment>